<protein>
    <submittedName>
        <fullName evidence="1">Uncharacterized protein</fullName>
    </submittedName>
</protein>
<keyword evidence="2" id="KW-1185">Reference proteome</keyword>
<comment type="caution">
    <text evidence="1">The sequence shown here is derived from an EMBL/GenBank/DDBJ whole genome shotgun (WGS) entry which is preliminary data.</text>
</comment>
<reference evidence="1" key="1">
    <citation type="journal article" date="2020" name="Nat. Commun.">
        <title>Large-scale genome sequencing of mycorrhizal fungi provides insights into the early evolution of symbiotic traits.</title>
        <authorList>
            <person name="Miyauchi S."/>
            <person name="Kiss E."/>
            <person name="Kuo A."/>
            <person name="Drula E."/>
            <person name="Kohler A."/>
            <person name="Sanchez-Garcia M."/>
            <person name="Morin E."/>
            <person name="Andreopoulos B."/>
            <person name="Barry K.W."/>
            <person name="Bonito G."/>
            <person name="Buee M."/>
            <person name="Carver A."/>
            <person name="Chen C."/>
            <person name="Cichocki N."/>
            <person name="Clum A."/>
            <person name="Culley D."/>
            <person name="Crous P.W."/>
            <person name="Fauchery L."/>
            <person name="Girlanda M."/>
            <person name="Hayes R.D."/>
            <person name="Keri Z."/>
            <person name="LaButti K."/>
            <person name="Lipzen A."/>
            <person name="Lombard V."/>
            <person name="Magnuson J."/>
            <person name="Maillard F."/>
            <person name="Murat C."/>
            <person name="Nolan M."/>
            <person name="Ohm R.A."/>
            <person name="Pangilinan J."/>
            <person name="Pereira M.F."/>
            <person name="Perotto S."/>
            <person name="Peter M."/>
            <person name="Pfister S."/>
            <person name="Riley R."/>
            <person name="Sitrit Y."/>
            <person name="Stielow J.B."/>
            <person name="Szollosi G."/>
            <person name="Zifcakova L."/>
            <person name="Stursova M."/>
            <person name="Spatafora J.W."/>
            <person name="Tedersoo L."/>
            <person name="Vaario L.M."/>
            <person name="Yamada A."/>
            <person name="Yan M."/>
            <person name="Wang P."/>
            <person name="Xu J."/>
            <person name="Bruns T."/>
            <person name="Baldrian P."/>
            <person name="Vilgalys R."/>
            <person name="Dunand C."/>
            <person name="Henrissat B."/>
            <person name="Grigoriev I.V."/>
            <person name="Hibbett D."/>
            <person name="Nagy L.G."/>
            <person name="Martin F.M."/>
        </authorList>
    </citation>
    <scope>NUCLEOTIDE SEQUENCE</scope>
    <source>
        <strain evidence="1">UP504</strain>
    </source>
</reference>
<name>A0A9P6ARB8_9AGAM</name>
<dbReference type="OrthoDB" id="298344at2759"/>
<gene>
    <name evidence="1" type="ORF">BS47DRAFT_106873</name>
</gene>
<evidence type="ECO:0000313" key="2">
    <source>
        <dbReference type="Proteomes" id="UP000886523"/>
    </source>
</evidence>
<organism evidence="1 2">
    <name type="scientific">Hydnum rufescens UP504</name>
    <dbReference type="NCBI Taxonomy" id="1448309"/>
    <lineage>
        <taxon>Eukaryota</taxon>
        <taxon>Fungi</taxon>
        <taxon>Dikarya</taxon>
        <taxon>Basidiomycota</taxon>
        <taxon>Agaricomycotina</taxon>
        <taxon>Agaricomycetes</taxon>
        <taxon>Cantharellales</taxon>
        <taxon>Hydnaceae</taxon>
        <taxon>Hydnum</taxon>
    </lineage>
</organism>
<evidence type="ECO:0000313" key="1">
    <source>
        <dbReference type="EMBL" id="KAF9510045.1"/>
    </source>
</evidence>
<accession>A0A9P6ARB8</accession>
<dbReference type="EMBL" id="MU129024">
    <property type="protein sequence ID" value="KAF9510045.1"/>
    <property type="molecule type" value="Genomic_DNA"/>
</dbReference>
<dbReference type="Proteomes" id="UP000886523">
    <property type="component" value="Unassembled WGS sequence"/>
</dbReference>
<dbReference type="AlphaFoldDB" id="A0A9P6ARB8"/>
<sequence length="413" mass="47074">MDPYLWCRVSRDVEDRVMCREFIKRFRNILRIPKTHVDSLDTFDSFSEATCKALLIGLLDIIADDEPNASAKHEISAVVKRLRARQINLDQIWDAVHSLAPTCLTVPLAYPSPPRGEAARTTRVTRKGPDLVQARQLIPAINSLILEAVQTSFIRQEFDDGMKEITRLNKERAVRVKEETDRWIAVRKMFTQERENTRNDINQSALTNEEKKLKHKIEHSALSAKLRPAQDTHRIALLKINVHHLTDVQSNHLRYEPLGVDHEGRTYYALSHPQVSGKGSGANKGLSQSERNRLANWAYFVFVWGRRPADAPLEDGSDQDDEELWWAFNEATSIRQLSNWLLSTVLAREEVSGQISTGDAAQEISGISTDKDTKISKLSESREVLTNLPPRAKLFCGLAPFVRVFQTLRTFWT</sequence>
<proteinExistence type="predicted"/>